<dbReference type="GO" id="GO:0019143">
    <property type="term" value="F:3-deoxy-manno-octulosonate-8-phosphatase activity"/>
    <property type="evidence" value="ECO:0007669"/>
    <property type="project" value="UniProtKB-UniRule"/>
</dbReference>
<dbReference type="InterPro" id="IPR006549">
    <property type="entry name" value="HAD-SF_hydro_IIIA"/>
</dbReference>
<dbReference type="FunFam" id="3.40.50.1000:FF:000029">
    <property type="entry name" value="3-deoxy-D-manno-octulosonate 8-phosphate phosphatase KdsC"/>
    <property type="match status" value="1"/>
</dbReference>
<dbReference type="GO" id="GO:0009103">
    <property type="term" value="P:lipopolysaccharide biosynthetic process"/>
    <property type="evidence" value="ECO:0007669"/>
    <property type="project" value="UniProtKB-UniRule"/>
</dbReference>
<dbReference type="InterPro" id="IPR010023">
    <property type="entry name" value="KdsC_fam"/>
</dbReference>
<dbReference type="Proteomes" id="UP000032266">
    <property type="component" value="Chromosome"/>
</dbReference>
<evidence type="ECO:0000256" key="5">
    <source>
        <dbReference type="ARBA" id="ARBA00013066"/>
    </source>
</evidence>
<dbReference type="HOGENOM" id="CLU_106694_1_0_6"/>
<accession>A0A0C5VZJ5</accession>
<keyword evidence="7 11" id="KW-0479">Metal-binding</keyword>
<dbReference type="KEGG" id="gsn:YC6258_03808"/>
<dbReference type="InterPro" id="IPR036412">
    <property type="entry name" value="HAD-like_sf"/>
</dbReference>
<dbReference type="GO" id="GO:0046872">
    <property type="term" value="F:metal ion binding"/>
    <property type="evidence" value="ECO:0007669"/>
    <property type="project" value="UniProtKB-UniRule"/>
</dbReference>
<comment type="subunit">
    <text evidence="4 11">Homotetramer.</text>
</comment>
<evidence type="ECO:0000256" key="8">
    <source>
        <dbReference type="ARBA" id="ARBA00022801"/>
    </source>
</evidence>
<protein>
    <recommendedName>
        <fullName evidence="6 11">3-deoxy-D-manno-octulosonate 8-phosphate phosphatase KdsC</fullName>
        <ecNumber evidence="5 11">3.1.3.45</ecNumber>
    </recommendedName>
    <alternativeName>
        <fullName evidence="10 11">KDO 8-P phosphatase</fullName>
    </alternativeName>
</protein>
<dbReference type="AlphaFoldDB" id="A0A0C5VZJ5"/>
<evidence type="ECO:0000256" key="2">
    <source>
        <dbReference type="ARBA" id="ARBA00001946"/>
    </source>
</evidence>
<evidence type="ECO:0000256" key="3">
    <source>
        <dbReference type="ARBA" id="ARBA00005893"/>
    </source>
</evidence>
<comment type="catalytic activity">
    <reaction evidence="1 11">
        <text>3-deoxy-alpha-D-manno-2-octulosonate-8-phosphate + H2O = 3-deoxy-alpha-D-manno-oct-2-ulosonate + phosphate</text>
        <dbReference type="Rhea" id="RHEA:11500"/>
        <dbReference type="ChEBI" id="CHEBI:15377"/>
        <dbReference type="ChEBI" id="CHEBI:43474"/>
        <dbReference type="ChEBI" id="CHEBI:85985"/>
        <dbReference type="ChEBI" id="CHEBI:85986"/>
        <dbReference type="EC" id="3.1.3.45"/>
    </reaction>
</comment>
<organism evidence="13 14">
    <name type="scientific">Gynuella sunshinyii YC6258</name>
    <dbReference type="NCBI Taxonomy" id="1445510"/>
    <lineage>
        <taxon>Bacteria</taxon>
        <taxon>Pseudomonadati</taxon>
        <taxon>Pseudomonadota</taxon>
        <taxon>Gammaproteobacteria</taxon>
        <taxon>Oceanospirillales</taxon>
        <taxon>Saccharospirillaceae</taxon>
        <taxon>Gynuella</taxon>
    </lineage>
</organism>
<name>A0A0C5VZJ5_9GAMM</name>
<evidence type="ECO:0000256" key="1">
    <source>
        <dbReference type="ARBA" id="ARBA00000898"/>
    </source>
</evidence>
<dbReference type="PANTHER" id="PTHR21485">
    <property type="entry name" value="HAD SUPERFAMILY MEMBERS CMAS AND KDSC"/>
    <property type="match status" value="1"/>
</dbReference>
<sequence length="173" mass="19233">MDIKLVVFDVDGVLTDGSLYYSENGECIKRFNVKDGVGLKLLQDKGIAVAIVSAKESEPLSRRISDLGIKHFYPGSKDKLATVHGIAQQLNISMHQVAMVGDDMVDLNVMRVCGLSIAPADAYVRVKSQVDWITEAKGGEGVAREVADRILSLYYDLDEIYQLTTTEYFERKR</sequence>
<comment type="similarity">
    <text evidence="3 11">Belongs to the KdsC family.</text>
</comment>
<feature type="binding site" evidence="12">
    <location>
        <position position="102"/>
    </location>
    <ligand>
        <name>Mg(2+)</name>
        <dbReference type="ChEBI" id="CHEBI:18420"/>
    </ligand>
</feature>
<dbReference type="InterPro" id="IPR050793">
    <property type="entry name" value="CMP-NeuNAc_synthase"/>
</dbReference>
<evidence type="ECO:0000256" key="9">
    <source>
        <dbReference type="ARBA" id="ARBA00022842"/>
    </source>
</evidence>
<dbReference type="SFLD" id="SFLDS00003">
    <property type="entry name" value="Haloacid_Dehalogenase"/>
    <property type="match status" value="1"/>
</dbReference>
<dbReference type="InterPro" id="IPR023214">
    <property type="entry name" value="HAD_sf"/>
</dbReference>
<dbReference type="PATRIC" id="fig|1445510.3.peg.3785"/>
<feature type="binding site" evidence="12">
    <location>
        <position position="11"/>
    </location>
    <ligand>
        <name>substrate</name>
    </ligand>
</feature>
<dbReference type="SUPFAM" id="SSF56784">
    <property type="entry name" value="HAD-like"/>
    <property type="match status" value="1"/>
</dbReference>
<dbReference type="SFLD" id="SFLDG01138">
    <property type="entry name" value="C1.6.2:_Deoxy-d-mannose-octulo"/>
    <property type="match status" value="1"/>
</dbReference>
<dbReference type="SFLD" id="SFLDG01136">
    <property type="entry name" value="C1.6:_Phosphoserine_Phosphatas"/>
    <property type="match status" value="1"/>
</dbReference>
<dbReference type="PANTHER" id="PTHR21485:SF3">
    <property type="entry name" value="N-ACYLNEURAMINATE CYTIDYLYLTRANSFERASE"/>
    <property type="match status" value="1"/>
</dbReference>
<keyword evidence="11" id="KW-0448">Lipopolysaccharide biosynthesis</keyword>
<dbReference type="NCBIfam" id="TIGR01670">
    <property type="entry name" value="KdsC-phosphatas"/>
    <property type="match status" value="1"/>
</dbReference>
<proteinExistence type="inferred from homology"/>
<keyword evidence="9 11" id="KW-0460">Magnesium</keyword>
<dbReference type="STRING" id="1445510.YC6258_03808"/>
<gene>
    <name evidence="13" type="ORF">YC6258_03808</name>
</gene>
<feature type="binding site" evidence="12">
    <location>
        <position position="9"/>
    </location>
    <ligand>
        <name>Mg(2+)</name>
        <dbReference type="ChEBI" id="CHEBI:18420"/>
    </ligand>
</feature>
<dbReference type="CDD" id="cd01630">
    <property type="entry name" value="HAD_KDO-like"/>
    <property type="match status" value="1"/>
</dbReference>
<dbReference type="EMBL" id="CP007142">
    <property type="protein sequence ID" value="AJQ95844.1"/>
    <property type="molecule type" value="Genomic_DNA"/>
</dbReference>
<comment type="cofactor">
    <cofactor evidence="2 11 12">
        <name>Mg(2+)</name>
        <dbReference type="ChEBI" id="CHEBI:18420"/>
    </cofactor>
</comment>
<reference evidence="13 14" key="1">
    <citation type="submission" date="2014-01" db="EMBL/GenBank/DDBJ databases">
        <title>Full genme sequencing of cellulolytic bacterium Gynuella sunshinyii YC6258T gen. nov., sp. nov.</title>
        <authorList>
            <person name="Khan H."/>
            <person name="Chung E.J."/>
            <person name="Chung Y.R."/>
        </authorList>
    </citation>
    <scope>NUCLEOTIDE SEQUENCE [LARGE SCALE GENOMIC DNA]</scope>
    <source>
        <strain evidence="13 14">YC6258</strain>
    </source>
</reference>
<evidence type="ECO:0000256" key="10">
    <source>
        <dbReference type="ARBA" id="ARBA00031051"/>
    </source>
</evidence>
<keyword evidence="14" id="KW-1185">Reference proteome</keyword>
<comment type="function">
    <text evidence="11">Catalyzes the hydrolysis of 3-deoxy-D-manno-octulosonate 8-phosphate (KDO 8-P) to 3-deoxy-D-manno-octulosonate (KDO) and inorganic phosphate.</text>
</comment>
<dbReference type="NCBIfam" id="TIGR01662">
    <property type="entry name" value="HAD-SF-IIIA"/>
    <property type="match status" value="1"/>
</dbReference>
<evidence type="ECO:0000313" key="13">
    <source>
        <dbReference type="EMBL" id="AJQ95844.1"/>
    </source>
</evidence>
<dbReference type="Gene3D" id="3.40.50.1000">
    <property type="entry name" value="HAD superfamily/HAD-like"/>
    <property type="match status" value="1"/>
</dbReference>
<dbReference type="Pfam" id="PF08282">
    <property type="entry name" value="Hydrolase_3"/>
    <property type="match status" value="1"/>
</dbReference>
<evidence type="ECO:0000256" key="11">
    <source>
        <dbReference type="PIRNR" id="PIRNR006118"/>
    </source>
</evidence>
<dbReference type="PIRSF" id="PIRSF006118">
    <property type="entry name" value="KDO8-P_Ptase"/>
    <property type="match status" value="1"/>
</dbReference>
<evidence type="ECO:0000313" key="14">
    <source>
        <dbReference type="Proteomes" id="UP000032266"/>
    </source>
</evidence>
<keyword evidence="8 11" id="KW-0378">Hydrolase</keyword>
<evidence type="ECO:0000256" key="6">
    <source>
        <dbReference type="ARBA" id="ARBA00020092"/>
    </source>
</evidence>
<evidence type="ECO:0000256" key="7">
    <source>
        <dbReference type="ARBA" id="ARBA00022723"/>
    </source>
</evidence>
<evidence type="ECO:0000256" key="12">
    <source>
        <dbReference type="PIRSR" id="PIRSR006118-2"/>
    </source>
</evidence>
<dbReference type="GO" id="GO:0008781">
    <property type="term" value="F:N-acylneuraminate cytidylyltransferase activity"/>
    <property type="evidence" value="ECO:0007669"/>
    <property type="project" value="TreeGrafter"/>
</dbReference>
<dbReference type="EC" id="3.1.3.45" evidence="5 11"/>
<evidence type="ECO:0000256" key="4">
    <source>
        <dbReference type="ARBA" id="ARBA00011881"/>
    </source>
</evidence>